<keyword evidence="9" id="KW-1185">Reference proteome</keyword>
<dbReference type="InterPro" id="IPR050130">
    <property type="entry name" value="ClpA_ClpB"/>
</dbReference>
<dbReference type="InterPro" id="IPR001270">
    <property type="entry name" value="ClpA/B"/>
</dbReference>
<dbReference type="PROSITE" id="PS51903">
    <property type="entry name" value="CLP_R"/>
    <property type="match status" value="1"/>
</dbReference>
<evidence type="ECO:0000313" key="8">
    <source>
        <dbReference type="EMBL" id="MDQ0558137.1"/>
    </source>
</evidence>
<dbReference type="InterPro" id="IPR019489">
    <property type="entry name" value="Clp_ATPase_C"/>
</dbReference>
<dbReference type="InterPro" id="IPR018368">
    <property type="entry name" value="ClpA/B_CS1"/>
</dbReference>
<dbReference type="SMART" id="SM01086">
    <property type="entry name" value="ClpB_D2-small"/>
    <property type="match status" value="1"/>
</dbReference>
<comment type="similarity">
    <text evidence="6">Belongs to the ClpA/ClpB family.</text>
</comment>
<dbReference type="Pfam" id="PF17871">
    <property type="entry name" value="AAA_lid_9"/>
    <property type="match status" value="1"/>
</dbReference>
<dbReference type="InterPro" id="IPR027417">
    <property type="entry name" value="P-loop_NTPase"/>
</dbReference>
<dbReference type="Gene3D" id="3.40.50.300">
    <property type="entry name" value="P-loop containing nucleotide triphosphate hydrolases"/>
    <property type="match status" value="2"/>
</dbReference>
<dbReference type="Pfam" id="PF10431">
    <property type="entry name" value="ClpB_D2-small"/>
    <property type="match status" value="1"/>
</dbReference>
<dbReference type="PROSITE" id="PS00870">
    <property type="entry name" value="CLPAB_1"/>
    <property type="match status" value="1"/>
</dbReference>
<accession>A0ABU0N4Q2</accession>
<proteinExistence type="inferred from homology"/>
<dbReference type="InterPro" id="IPR028299">
    <property type="entry name" value="ClpA/B_CS2"/>
</dbReference>
<keyword evidence="3 6" id="KW-0067">ATP-binding</keyword>
<dbReference type="InterPro" id="IPR003593">
    <property type="entry name" value="AAA+_ATPase"/>
</dbReference>
<dbReference type="RefSeq" id="WP_307510223.1">
    <property type="nucleotide sequence ID" value="NZ_BAAACE010000013.1"/>
</dbReference>
<dbReference type="PANTHER" id="PTHR11638:SF18">
    <property type="entry name" value="HEAT SHOCK PROTEIN 104"/>
    <property type="match status" value="1"/>
</dbReference>
<evidence type="ECO:0000256" key="5">
    <source>
        <dbReference type="PROSITE-ProRule" id="PRU01251"/>
    </source>
</evidence>
<keyword evidence="4 6" id="KW-0143">Chaperone</keyword>
<dbReference type="CDD" id="cd19499">
    <property type="entry name" value="RecA-like_ClpB_Hsp104-like"/>
    <property type="match status" value="1"/>
</dbReference>
<evidence type="ECO:0000313" key="9">
    <source>
        <dbReference type="Proteomes" id="UP001232584"/>
    </source>
</evidence>
<dbReference type="GO" id="GO:0008233">
    <property type="term" value="F:peptidase activity"/>
    <property type="evidence" value="ECO:0007669"/>
    <property type="project" value="UniProtKB-KW"/>
</dbReference>
<evidence type="ECO:0000259" key="7">
    <source>
        <dbReference type="PROSITE" id="PS51903"/>
    </source>
</evidence>
<dbReference type="Gene3D" id="1.10.8.60">
    <property type="match status" value="2"/>
</dbReference>
<dbReference type="InterPro" id="IPR036628">
    <property type="entry name" value="Clp_N_dom_sf"/>
</dbReference>
<protein>
    <submittedName>
        <fullName evidence="8">ATP-dependent Clp protease ATP-binding subunit ClpC</fullName>
    </submittedName>
</protein>
<organism evidence="8 9">
    <name type="scientific">Paraclostridium ghonii</name>
    <dbReference type="NCBI Taxonomy" id="29358"/>
    <lineage>
        <taxon>Bacteria</taxon>
        <taxon>Bacillati</taxon>
        <taxon>Bacillota</taxon>
        <taxon>Clostridia</taxon>
        <taxon>Peptostreptococcales</taxon>
        <taxon>Peptostreptococcaceae</taxon>
        <taxon>Paraclostridium</taxon>
    </lineage>
</organism>
<comment type="caution">
    <text evidence="8">The sequence shown here is derived from an EMBL/GenBank/DDBJ whole genome shotgun (WGS) entry which is preliminary data.</text>
</comment>
<dbReference type="InterPro" id="IPR004176">
    <property type="entry name" value="Clp_R_N"/>
</dbReference>
<feature type="domain" description="Clp R" evidence="7">
    <location>
        <begin position="3"/>
        <end position="145"/>
    </location>
</feature>
<reference evidence="8 9" key="1">
    <citation type="submission" date="2023-07" db="EMBL/GenBank/DDBJ databases">
        <title>Genomic Encyclopedia of Type Strains, Phase IV (KMG-IV): sequencing the most valuable type-strain genomes for metagenomic binning, comparative biology and taxonomic classification.</title>
        <authorList>
            <person name="Goeker M."/>
        </authorList>
    </citation>
    <scope>NUCLEOTIDE SEQUENCE [LARGE SCALE GENOMIC DNA]</scope>
    <source>
        <strain evidence="8 9">DSM 15049</strain>
    </source>
</reference>
<evidence type="ECO:0000256" key="1">
    <source>
        <dbReference type="ARBA" id="ARBA00022737"/>
    </source>
</evidence>
<dbReference type="PROSITE" id="PS00871">
    <property type="entry name" value="CLPAB_2"/>
    <property type="match status" value="1"/>
</dbReference>
<keyword evidence="8" id="KW-0378">Hydrolase</keyword>
<evidence type="ECO:0000256" key="3">
    <source>
        <dbReference type="ARBA" id="ARBA00022840"/>
    </source>
</evidence>
<dbReference type="Pfam" id="PF07724">
    <property type="entry name" value="AAA_2"/>
    <property type="match status" value="1"/>
</dbReference>
<evidence type="ECO:0000256" key="4">
    <source>
        <dbReference type="ARBA" id="ARBA00023186"/>
    </source>
</evidence>
<dbReference type="SUPFAM" id="SSF81923">
    <property type="entry name" value="Double Clp-N motif"/>
    <property type="match status" value="1"/>
</dbReference>
<dbReference type="GO" id="GO:0005524">
    <property type="term" value="F:ATP binding"/>
    <property type="evidence" value="ECO:0007669"/>
    <property type="project" value="UniProtKB-KW"/>
</dbReference>
<dbReference type="EMBL" id="JAUSWG010000021">
    <property type="protein sequence ID" value="MDQ0558137.1"/>
    <property type="molecule type" value="Genomic_DNA"/>
</dbReference>
<dbReference type="PRINTS" id="PR00300">
    <property type="entry name" value="CLPPROTEASEA"/>
</dbReference>
<dbReference type="SMART" id="SM00382">
    <property type="entry name" value="AAA"/>
    <property type="match status" value="2"/>
</dbReference>
<dbReference type="PANTHER" id="PTHR11638">
    <property type="entry name" value="ATP-DEPENDENT CLP PROTEASE"/>
    <property type="match status" value="1"/>
</dbReference>
<dbReference type="Gene3D" id="1.10.1780.10">
    <property type="entry name" value="Clp, N-terminal domain"/>
    <property type="match status" value="1"/>
</dbReference>
<name>A0ABU0N4Q2_9FIRM</name>
<dbReference type="CDD" id="cd00009">
    <property type="entry name" value="AAA"/>
    <property type="match status" value="1"/>
</dbReference>
<keyword evidence="1 5" id="KW-0677">Repeat</keyword>
<gene>
    <name evidence="8" type="ORF">QOZ92_003272</name>
</gene>
<dbReference type="InterPro" id="IPR041546">
    <property type="entry name" value="ClpA/ClpB_AAA_lid"/>
</dbReference>
<dbReference type="Pfam" id="PF00004">
    <property type="entry name" value="AAA"/>
    <property type="match status" value="1"/>
</dbReference>
<keyword evidence="2 6" id="KW-0547">Nucleotide-binding</keyword>
<evidence type="ECO:0000256" key="2">
    <source>
        <dbReference type="ARBA" id="ARBA00022741"/>
    </source>
</evidence>
<evidence type="ECO:0000256" key="6">
    <source>
        <dbReference type="RuleBase" id="RU004432"/>
    </source>
</evidence>
<dbReference type="InterPro" id="IPR003959">
    <property type="entry name" value="ATPase_AAA_core"/>
</dbReference>
<dbReference type="SUPFAM" id="SSF52540">
    <property type="entry name" value="P-loop containing nucleoside triphosphate hydrolases"/>
    <property type="match status" value="2"/>
</dbReference>
<dbReference type="GO" id="GO:0006508">
    <property type="term" value="P:proteolysis"/>
    <property type="evidence" value="ECO:0007669"/>
    <property type="project" value="UniProtKB-KW"/>
</dbReference>
<keyword evidence="8" id="KW-0645">Protease</keyword>
<dbReference type="Proteomes" id="UP001232584">
    <property type="component" value="Unassembled WGS sequence"/>
</dbReference>
<sequence>MYFDKFSKVAQKAIDISIEYAKEFGHRVVGTEHLLIGLIKEKEGIASKVLLKLGMDENILCEKIIDIYGIGINDSVDDIFLSPRSKDVLDNSAIFAEKFDSMLIDTEHILLSLVQETDSLAMKILNMNNITEQVIVKTLLELSTKETSIILFRDEKINDEKNKEKEKEKINIPTLEKYAVNLNDYAKENKLDPLIGREKEMQRIIQILSRRTKNNPILIGDPGVGKTAIIEGLAINIENNKVPSSLQGKLIYSLDIGGMLAGAKYRGEFEERIKKVIEEVIKSDDIILFIDEMHTIVGAGATGENSMDASNILKPVLSRGDIQVIGATTIDEYRKNIEKDTALERRLQPILIEEPTKEEAIKILTGLKDKYENFHDVKITKEAIKSAVDLSSRYIVDRYLPDKAVDIIDEAASRIKMKNLKLKNNKPTVNSEIVAEVIGLWTGIPINKIVKSEGDKLLNLESILHNRVVGQNEAINAVSKAVRRSRAGLKDPKRPIGSFLFLGPTGVGKTELCKALAEVHFGSEDQIVRIDMSEYMEKHSVSKLIGSPPGYIGHDDGGQLTEAVRRHPYTLVLFDEIEKAHEDVFNILLQVLDEGRLTDSKGRTVDFKNTLIIMTSNIGAKSINKQQIVGFSATLNDNVNEENYKIMKEKILSEVKSRFKPEFINRIDDIVVFHKLNVENLYEISKIMMSNLISRLKQLNISLDISDDVLKFISKYGVDLEYGARPLKRAIQKEVEDVLADRILSGNVKKGDSIVAKVIEDKVVFEQNK</sequence>
<dbReference type="Pfam" id="PF02861">
    <property type="entry name" value="Clp_N"/>
    <property type="match status" value="1"/>
</dbReference>